<evidence type="ECO:0000256" key="1">
    <source>
        <dbReference type="SAM" id="MobiDB-lite"/>
    </source>
</evidence>
<dbReference type="Proteomes" id="UP001289374">
    <property type="component" value="Unassembled WGS sequence"/>
</dbReference>
<protein>
    <submittedName>
        <fullName evidence="2">Uncharacterized protein</fullName>
    </submittedName>
</protein>
<comment type="caution">
    <text evidence="2">The sequence shown here is derived from an EMBL/GenBank/DDBJ whole genome shotgun (WGS) entry which is preliminary data.</text>
</comment>
<feature type="region of interest" description="Disordered" evidence="1">
    <location>
        <begin position="1"/>
        <end position="88"/>
    </location>
</feature>
<organism evidence="2 3">
    <name type="scientific">Sesamum angolense</name>
    <dbReference type="NCBI Taxonomy" id="2727404"/>
    <lineage>
        <taxon>Eukaryota</taxon>
        <taxon>Viridiplantae</taxon>
        <taxon>Streptophyta</taxon>
        <taxon>Embryophyta</taxon>
        <taxon>Tracheophyta</taxon>
        <taxon>Spermatophyta</taxon>
        <taxon>Magnoliopsida</taxon>
        <taxon>eudicotyledons</taxon>
        <taxon>Gunneridae</taxon>
        <taxon>Pentapetalae</taxon>
        <taxon>asterids</taxon>
        <taxon>lamiids</taxon>
        <taxon>Lamiales</taxon>
        <taxon>Pedaliaceae</taxon>
        <taxon>Sesamum</taxon>
    </lineage>
</organism>
<accession>A0AAE1X490</accession>
<reference evidence="2" key="1">
    <citation type="submission" date="2020-06" db="EMBL/GenBank/DDBJ databases">
        <authorList>
            <person name="Li T."/>
            <person name="Hu X."/>
            <person name="Zhang T."/>
            <person name="Song X."/>
            <person name="Zhang H."/>
            <person name="Dai N."/>
            <person name="Sheng W."/>
            <person name="Hou X."/>
            <person name="Wei L."/>
        </authorList>
    </citation>
    <scope>NUCLEOTIDE SEQUENCE</scope>
    <source>
        <strain evidence="2">K16</strain>
        <tissue evidence="2">Leaf</tissue>
    </source>
</reference>
<evidence type="ECO:0000313" key="3">
    <source>
        <dbReference type="Proteomes" id="UP001289374"/>
    </source>
</evidence>
<gene>
    <name evidence="2" type="ORF">Sango_0815800</name>
</gene>
<dbReference type="EMBL" id="JACGWL010000004">
    <property type="protein sequence ID" value="KAK4404472.1"/>
    <property type="molecule type" value="Genomic_DNA"/>
</dbReference>
<reference evidence="2" key="2">
    <citation type="journal article" date="2024" name="Plant">
        <title>Genomic evolution and insights into agronomic trait innovations of Sesamum species.</title>
        <authorList>
            <person name="Miao H."/>
            <person name="Wang L."/>
            <person name="Qu L."/>
            <person name="Liu H."/>
            <person name="Sun Y."/>
            <person name="Le M."/>
            <person name="Wang Q."/>
            <person name="Wei S."/>
            <person name="Zheng Y."/>
            <person name="Lin W."/>
            <person name="Duan Y."/>
            <person name="Cao H."/>
            <person name="Xiong S."/>
            <person name="Wang X."/>
            <person name="Wei L."/>
            <person name="Li C."/>
            <person name="Ma Q."/>
            <person name="Ju M."/>
            <person name="Zhao R."/>
            <person name="Li G."/>
            <person name="Mu C."/>
            <person name="Tian Q."/>
            <person name="Mei H."/>
            <person name="Zhang T."/>
            <person name="Gao T."/>
            <person name="Zhang H."/>
        </authorList>
    </citation>
    <scope>NUCLEOTIDE SEQUENCE</scope>
    <source>
        <strain evidence="2">K16</strain>
    </source>
</reference>
<keyword evidence="3" id="KW-1185">Reference proteome</keyword>
<feature type="compositionally biased region" description="Polar residues" evidence="1">
    <location>
        <begin position="22"/>
        <end position="31"/>
    </location>
</feature>
<feature type="compositionally biased region" description="Low complexity" evidence="1">
    <location>
        <begin position="178"/>
        <end position="194"/>
    </location>
</feature>
<sequence>MSSARIGPPRRALGPKRGQCPASDSRNNSESTVRRPGKAPEGAVPSPSPGRHATTRSRRGSSSSSSPTADGFGTGDPRAQPSEPSFPEVTDPFCDLPCLHCSIDQRLFTLGDLIGMSNDRARTALGPPDFQGPPGAHRTPRDVRCSSSRWTLLRLSRFQGGQVLNRKVTLPRPPPTSPDSLTLPSAAASRSAPTAAPPGSRPGCCSDRRALLLIGAWLLPRRPVSAQLGTVTRFRFIRIASLLTKMAHLGALDSLRGLNGAAAPSTYLKFENRSRRCAPDASNHWLYPIEPRARAPAILRKLRREPATRRFD</sequence>
<evidence type="ECO:0000313" key="2">
    <source>
        <dbReference type="EMBL" id="KAK4404472.1"/>
    </source>
</evidence>
<dbReference type="AlphaFoldDB" id="A0AAE1X490"/>
<feature type="region of interest" description="Disordered" evidence="1">
    <location>
        <begin position="164"/>
        <end position="203"/>
    </location>
</feature>
<name>A0AAE1X490_9LAMI</name>
<proteinExistence type="predicted"/>